<dbReference type="KEGG" id="hdf:AArcSl_1296"/>
<evidence type="ECO:0000313" key="2">
    <source>
        <dbReference type="Proteomes" id="UP000263012"/>
    </source>
</evidence>
<dbReference type="AlphaFoldDB" id="A0A343TIK5"/>
<gene>
    <name evidence="1" type="ORF">AArcSl_1296</name>
</gene>
<dbReference type="Proteomes" id="UP000263012">
    <property type="component" value="Chromosome"/>
</dbReference>
<organism evidence="1 2">
    <name type="scientific">Halalkaliarchaeum desulfuricum</name>
    <dbReference type="NCBI Taxonomy" id="2055893"/>
    <lineage>
        <taxon>Archaea</taxon>
        <taxon>Methanobacteriati</taxon>
        <taxon>Methanobacteriota</taxon>
        <taxon>Stenosarchaea group</taxon>
        <taxon>Halobacteria</taxon>
        <taxon>Halobacteriales</taxon>
        <taxon>Haloferacaceae</taxon>
        <taxon>Halalkaliarchaeum</taxon>
    </lineage>
</organism>
<dbReference type="EMBL" id="CP025066">
    <property type="protein sequence ID" value="AUX08927.1"/>
    <property type="molecule type" value="Genomic_DNA"/>
</dbReference>
<keyword evidence="2" id="KW-1185">Reference proteome</keyword>
<proteinExistence type="predicted"/>
<protein>
    <submittedName>
        <fullName evidence="1">Uncharacterized protein</fullName>
    </submittedName>
</protein>
<name>A0A343TIK5_9EURY</name>
<sequence>MTHGLYQKRDNLFENMSDDEKRLVVEISTDLLDKFDGDVGAYERNAIRNVALDTVKRFRANETIIAEDLISEGSERSDRINMVYDRLVRTTTKELEKLGLLEEGPELKKAEAQAGWMEQIENAKDDSE</sequence>
<reference evidence="2" key="1">
    <citation type="submission" date="2017-11" db="EMBL/GenBank/DDBJ databases">
        <title>Phenotypic and genomic properties of facultatively anaerobic sulfur-reducing natronoarchaea from hypersaline soda lakes.</title>
        <authorList>
            <person name="Sorokin D.Y."/>
            <person name="Kublanov I.V."/>
            <person name="Roman P."/>
            <person name="Sinninghe Damste J.S."/>
            <person name="Golyshin P.N."/>
            <person name="Rojo D."/>
            <person name="Ciordia S."/>
            <person name="Mena M.D.C."/>
            <person name="Ferrer M."/>
            <person name="Messina E."/>
            <person name="Smedile F."/>
            <person name="La Spada G."/>
            <person name="La Cono V."/>
            <person name="Yakimov M.M."/>
        </authorList>
    </citation>
    <scope>NUCLEOTIDE SEQUENCE [LARGE SCALE GENOMIC DNA]</scope>
    <source>
        <strain evidence="2">AArc-Sl</strain>
    </source>
</reference>
<accession>A0A343TIK5</accession>
<evidence type="ECO:0000313" key="1">
    <source>
        <dbReference type="EMBL" id="AUX08927.1"/>
    </source>
</evidence>